<dbReference type="AlphaFoldDB" id="A0A0Q9YGK0"/>
<evidence type="ECO:0000313" key="2">
    <source>
        <dbReference type="EMBL" id="MCS5707676.1"/>
    </source>
</evidence>
<keyword evidence="3" id="KW-1185">Reference proteome</keyword>
<comment type="caution">
    <text evidence="1">The sequence shown here is derived from an EMBL/GenBank/DDBJ whole genome shotgun (WGS) entry which is preliminary data.</text>
</comment>
<dbReference type="RefSeq" id="WP_057623675.1">
    <property type="nucleotide sequence ID" value="NZ_LKHV02000001.1"/>
</dbReference>
<dbReference type="OrthoDB" id="581047at2"/>
<evidence type="ECO:0000313" key="1">
    <source>
        <dbReference type="EMBL" id="KRG19679.1"/>
    </source>
</evidence>
<organism evidence="1">
    <name type="scientific">Candidatus Berkiella cookevillensis</name>
    <dbReference type="NCBI Taxonomy" id="437022"/>
    <lineage>
        <taxon>Bacteria</taxon>
        <taxon>Pseudomonadati</taxon>
        <taxon>Pseudomonadota</taxon>
        <taxon>Gammaproteobacteria</taxon>
        <taxon>Candidatus Berkiellales</taxon>
        <taxon>Candidatus Berkiellaceae</taxon>
        <taxon>Candidatus Berkiella</taxon>
    </lineage>
</organism>
<dbReference type="STRING" id="437022.CC99x_00693"/>
<reference evidence="2" key="3">
    <citation type="submission" date="2021-06" db="EMBL/GenBank/DDBJ databases">
        <title>Genomic Description and Analysis of Intracellular Bacteria, Candidatus Berkiella cookevillensis and Candidatus Berkiella aquae.</title>
        <authorList>
            <person name="Kidane D.T."/>
            <person name="Mehari Y.T."/>
            <person name="Rice F.C."/>
            <person name="Arivett B.A."/>
            <person name="Farone A.L."/>
            <person name="Berk S.G."/>
            <person name="Farone M.B."/>
        </authorList>
    </citation>
    <scope>NUCLEOTIDE SEQUENCE</scope>
    <source>
        <strain evidence="2">CC99</strain>
    </source>
</reference>
<reference evidence="2" key="2">
    <citation type="journal article" date="2016" name="Genome Announc.">
        <title>Draft Genome Sequences of Two Novel Amoeba-Resistant Intranuclear Bacteria, 'Candidatus Berkiella cookevillensis' and 'Candidatus Berkiella aquae'.</title>
        <authorList>
            <person name="Mehari Y.T."/>
            <person name="Arivett B.A."/>
            <person name="Farone A.L."/>
            <person name="Gunderson J.H."/>
            <person name="Farone M.B."/>
        </authorList>
    </citation>
    <scope>NUCLEOTIDE SEQUENCE</scope>
    <source>
        <strain evidence="2">CC99</strain>
    </source>
</reference>
<reference evidence="1" key="1">
    <citation type="submission" date="2015-09" db="EMBL/GenBank/DDBJ databases">
        <title>Draft Genome Sequences of Two Novel Amoeba-resistant Intranuclear Bacteria, Candidatus Berkiella cookevillensis and Candidatus Berkiella aquae.</title>
        <authorList>
            <person name="Mehari Y.T."/>
            <person name="Arivett B.A."/>
            <person name="Farone A.L."/>
            <person name="Gunderson J.H."/>
            <person name="Farone M.B."/>
        </authorList>
    </citation>
    <scope>NUCLEOTIDE SEQUENCE [LARGE SCALE GENOMIC DNA]</scope>
    <source>
        <strain evidence="1">CC99</strain>
    </source>
</reference>
<evidence type="ECO:0008006" key="4">
    <source>
        <dbReference type="Google" id="ProtNLM"/>
    </source>
</evidence>
<sequence length="641" mass="73243">MSIKKIRIILGKIKQYSQLPFKKLYVIKNNNRNAIKPAGLSSKKPITVFWSIDAGLKYHFITHCVLAKILNCLGYETLLIRCHKNLERCTVLDAVDAKPRINFLQREMICASCTKSSIDYASQYNLKILNIQELIPQKILASISKKIDSLPDVTNFIYDDINFGQIAFGEVFRIRKLYDTQLSPEEIQHTKAHILGSITNYLAFEALKTRAKINRVIYFGDYGNVLGIIASAQKSTIPITNISHALINNVRRNKIIFGGALSTRYQFDKLAQWNKRKNIALTTEEVKNIGDDLLNRISKGGFTIYSPLKSTTSNRLYSELNIDPTKKLLVAFTSSLDEAQATIFQYAGLNVPSLPMDNPFTDQIEWINELIAYTEKHKDIQLVVRIHPREGSDGFKNKPSKHLLQLQSAFSHVSGQVKFIWPSDTISSYDLAELAHLILISWTSVGIEMARFGAPVLAAFQHCPYPKDDVILWANTKEDYFKKVQLYLNAPQCSITRIMYAFRWFNLVRLGSTVDISDMDPNCDFTTLPKFKMPARAKDIETVLIKHKNILDINYDHKVQDFDAETTAIKNFLKKAIWYMFTGEQRNDELKLLVSNQYPQIKNEEYSAVIEYNDNNKVKMHTPSTVIEKISPLISRMASLL</sequence>
<dbReference type="EMBL" id="LKHV02000001">
    <property type="protein sequence ID" value="MCS5707676.1"/>
    <property type="molecule type" value="Genomic_DNA"/>
</dbReference>
<dbReference type="Proteomes" id="UP000051494">
    <property type="component" value="Unassembled WGS sequence"/>
</dbReference>
<gene>
    <name evidence="2" type="ORF">CC99x_002025</name>
    <name evidence="1" type="ORF">CC99x_00693</name>
</gene>
<proteinExistence type="predicted"/>
<dbReference type="EMBL" id="LKHV01000002">
    <property type="protein sequence ID" value="KRG19679.1"/>
    <property type="molecule type" value="Genomic_DNA"/>
</dbReference>
<protein>
    <recommendedName>
        <fullName evidence="4">Capsule polysaccharide biosynthesis protein</fullName>
    </recommendedName>
</protein>
<evidence type="ECO:0000313" key="3">
    <source>
        <dbReference type="Proteomes" id="UP000051494"/>
    </source>
</evidence>
<accession>A0A0Q9YGK0</accession>
<name>A0A0Q9YGK0_9GAMM</name>